<keyword evidence="3" id="KW-1185">Reference proteome</keyword>
<evidence type="ECO:0000313" key="2">
    <source>
        <dbReference type="EMBL" id="MFD2832238.1"/>
    </source>
</evidence>
<dbReference type="Proteomes" id="UP001597438">
    <property type="component" value="Unassembled WGS sequence"/>
</dbReference>
<evidence type="ECO:0000313" key="3">
    <source>
        <dbReference type="Proteomes" id="UP001597438"/>
    </source>
</evidence>
<dbReference type="RefSeq" id="WP_251740291.1">
    <property type="nucleotide sequence ID" value="NZ_JBHUOJ010000007.1"/>
</dbReference>
<sequence>MGKKISKGQAKKLFDNWASANGPGKAVSDAGYEDTYESWFSAKELRDYCQEVIDTIGEANNPGIRIYFGSYGNDAGPKEKQSTVFLAPTSGGSESYGTEEGTEDPAPENDDSLDPYNVGSNGNPPIPYD</sequence>
<feature type="region of interest" description="Disordered" evidence="1">
    <location>
        <begin position="78"/>
        <end position="129"/>
    </location>
</feature>
<gene>
    <name evidence="2" type="ORF">ACFSYS_03005</name>
</gene>
<organism evidence="2 3">
    <name type="scientific">Christiangramia antarctica</name>
    <dbReference type="NCBI Taxonomy" id="2058158"/>
    <lineage>
        <taxon>Bacteria</taxon>
        <taxon>Pseudomonadati</taxon>
        <taxon>Bacteroidota</taxon>
        <taxon>Flavobacteriia</taxon>
        <taxon>Flavobacteriales</taxon>
        <taxon>Flavobacteriaceae</taxon>
        <taxon>Christiangramia</taxon>
    </lineage>
</organism>
<feature type="compositionally biased region" description="Acidic residues" evidence="1">
    <location>
        <begin position="100"/>
        <end position="113"/>
    </location>
</feature>
<reference evidence="3" key="1">
    <citation type="journal article" date="2019" name="Int. J. Syst. Evol. Microbiol.">
        <title>The Global Catalogue of Microorganisms (GCM) 10K type strain sequencing project: providing services to taxonomists for standard genome sequencing and annotation.</title>
        <authorList>
            <consortium name="The Broad Institute Genomics Platform"/>
            <consortium name="The Broad Institute Genome Sequencing Center for Infectious Disease"/>
            <person name="Wu L."/>
            <person name="Ma J."/>
        </authorList>
    </citation>
    <scope>NUCLEOTIDE SEQUENCE [LARGE SCALE GENOMIC DNA]</scope>
    <source>
        <strain evidence="3">KCTC 52925</strain>
    </source>
</reference>
<evidence type="ECO:0000256" key="1">
    <source>
        <dbReference type="SAM" id="MobiDB-lite"/>
    </source>
</evidence>
<proteinExistence type="predicted"/>
<comment type="caution">
    <text evidence="2">The sequence shown here is derived from an EMBL/GenBank/DDBJ whole genome shotgun (WGS) entry which is preliminary data.</text>
</comment>
<protein>
    <submittedName>
        <fullName evidence="2">Uncharacterized protein</fullName>
    </submittedName>
</protein>
<accession>A0ABW5X291</accession>
<feature type="compositionally biased region" description="Low complexity" evidence="1">
    <location>
        <begin position="89"/>
        <end position="99"/>
    </location>
</feature>
<dbReference type="EMBL" id="JBHUOJ010000007">
    <property type="protein sequence ID" value="MFD2832238.1"/>
    <property type="molecule type" value="Genomic_DNA"/>
</dbReference>
<name>A0ABW5X291_9FLAO</name>